<dbReference type="Pfam" id="PF00988">
    <property type="entry name" value="CPSase_sm_chain"/>
    <property type="match status" value="1"/>
</dbReference>
<keyword evidence="16" id="KW-1185">Reference proteome</keyword>
<reference evidence="15" key="2">
    <citation type="submission" date="2020-09" db="EMBL/GenBank/DDBJ databases">
        <authorList>
            <person name="Sun Q."/>
            <person name="Kim S."/>
        </authorList>
    </citation>
    <scope>NUCLEOTIDE SEQUENCE</scope>
    <source>
        <strain evidence="15">KCTC 23077</strain>
    </source>
</reference>
<dbReference type="AlphaFoldDB" id="A0A918SWC3"/>
<comment type="catalytic activity">
    <reaction evidence="11 13">
        <text>hydrogencarbonate + L-glutamine + 2 ATP + H2O = carbamoyl phosphate + L-glutamate + 2 ADP + phosphate + 2 H(+)</text>
        <dbReference type="Rhea" id="RHEA:18633"/>
        <dbReference type="ChEBI" id="CHEBI:15377"/>
        <dbReference type="ChEBI" id="CHEBI:15378"/>
        <dbReference type="ChEBI" id="CHEBI:17544"/>
        <dbReference type="ChEBI" id="CHEBI:29985"/>
        <dbReference type="ChEBI" id="CHEBI:30616"/>
        <dbReference type="ChEBI" id="CHEBI:43474"/>
        <dbReference type="ChEBI" id="CHEBI:58228"/>
        <dbReference type="ChEBI" id="CHEBI:58359"/>
        <dbReference type="ChEBI" id="CHEBI:456216"/>
        <dbReference type="EC" id="6.3.5.5"/>
    </reaction>
</comment>
<keyword evidence="8 13" id="KW-0067">ATP-binding</keyword>
<feature type="binding site" evidence="13">
    <location>
        <position position="273"/>
    </location>
    <ligand>
        <name>L-glutamine</name>
        <dbReference type="ChEBI" id="CHEBI:58359"/>
    </ligand>
</feature>
<dbReference type="Proteomes" id="UP000646426">
    <property type="component" value="Unassembled WGS sequence"/>
</dbReference>
<dbReference type="HAMAP" id="MF_01209">
    <property type="entry name" value="CPSase_S_chain"/>
    <property type="match status" value="1"/>
</dbReference>
<comment type="function">
    <text evidence="13">Small subunit of the glutamine-dependent carbamoyl phosphate synthetase (CPSase). CPSase catalyzes the formation of carbamoyl phosphate from the ammonia moiety of glutamine, carbonate, and phosphate donated by ATP, constituting the first step of 2 biosynthetic pathways, one leading to arginine and/or urea and the other to pyrimidine nucleotides. The small subunit (glutamine amidotransferase) binds and cleaves glutamine to supply the large subunit with the substrate ammonia.</text>
</comment>
<dbReference type="PRINTS" id="PR00097">
    <property type="entry name" value="ANTSNTHASEII"/>
</dbReference>
<evidence type="ECO:0000256" key="11">
    <source>
        <dbReference type="ARBA" id="ARBA00048816"/>
    </source>
</evidence>
<evidence type="ECO:0000256" key="2">
    <source>
        <dbReference type="ARBA" id="ARBA00005077"/>
    </source>
</evidence>
<dbReference type="SUPFAM" id="SSF52021">
    <property type="entry name" value="Carbamoyl phosphate synthetase, small subunit N-terminal domain"/>
    <property type="match status" value="1"/>
</dbReference>
<comment type="subunit">
    <text evidence="13">Composed of two chains; the small (or glutamine) chain promotes the hydrolysis of glutamine to ammonia, which is used by the large (or ammonia) chain to synthesize carbamoyl phosphate. Tetramer of heterodimers (alpha,beta)4.</text>
</comment>
<protein>
    <recommendedName>
        <fullName evidence="13">Carbamoyl phosphate synthase small chain</fullName>
        <ecNumber evidence="13">6.3.5.5</ecNumber>
    </recommendedName>
    <alternativeName>
        <fullName evidence="13">Carbamoyl phosphate synthetase glutamine chain</fullName>
    </alternativeName>
</protein>
<feature type="active site" evidence="13">
    <location>
        <position position="358"/>
    </location>
</feature>
<reference evidence="15" key="1">
    <citation type="journal article" date="2014" name="Int. J. Syst. Evol. Microbiol.">
        <title>Complete genome sequence of Corynebacterium casei LMG S-19264T (=DSM 44701T), isolated from a smear-ripened cheese.</title>
        <authorList>
            <consortium name="US DOE Joint Genome Institute (JGI-PGF)"/>
            <person name="Walter F."/>
            <person name="Albersmeier A."/>
            <person name="Kalinowski J."/>
            <person name="Ruckert C."/>
        </authorList>
    </citation>
    <scope>NUCLEOTIDE SEQUENCE</scope>
    <source>
        <strain evidence="15">KCTC 23077</strain>
    </source>
</reference>
<feature type="active site" evidence="13">
    <location>
        <position position="356"/>
    </location>
</feature>
<feature type="binding site" evidence="13">
    <location>
        <position position="314"/>
    </location>
    <ligand>
        <name>L-glutamine</name>
        <dbReference type="ChEBI" id="CHEBI:58359"/>
    </ligand>
</feature>
<keyword evidence="6 13" id="KW-0028">Amino-acid biosynthesis</keyword>
<dbReference type="FunFam" id="3.40.50.880:FF:000011">
    <property type="entry name" value="Carbamoyl-phosphate synthase small chain"/>
    <property type="match status" value="1"/>
</dbReference>
<dbReference type="PROSITE" id="PS51273">
    <property type="entry name" value="GATASE_TYPE_1"/>
    <property type="match status" value="1"/>
</dbReference>
<dbReference type="SMART" id="SM01097">
    <property type="entry name" value="CPSase_sm_chain"/>
    <property type="match status" value="1"/>
</dbReference>
<dbReference type="FunFam" id="3.50.30.20:FF:000001">
    <property type="entry name" value="Carbamoyl-phosphate synthase small chain"/>
    <property type="match status" value="1"/>
</dbReference>
<dbReference type="InterPro" id="IPR035686">
    <property type="entry name" value="CPSase_GATase1"/>
</dbReference>
<dbReference type="EMBL" id="BMYD01000001">
    <property type="protein sequence ID" value="GHA73333.1"/>
    <property type="molecule type" value="Genomic_DNA"/>
</dbReference>
<comment type="similarity">
    <text evidence="3 13">Belongs to the CarA family.</text>
</comment>
<feature type="binding site" evidence="13">
    <location>
        <position position="54"/>
    </location>
    <ligand>
        <name>L-glutamine</name>
        <dbReference type="ChEBI" id="CHEBI:58359"/>
    </ligand>
</feature>
<dbReference type="PANTHER" id="PTHR43418">
    <property type="entry name" value="MULTIFUNCTIONAL TRYPTOPHAN BIOSYNTHESIS PROTEIN-RELATED"/>
    <property type="match status" value="1"/>
</dbReference>
<dbReference type="Pfam" id="PF00117">
    <property type="entry name" value="GATase"/>
    <property type="match status" value="1"/>
</dbReference>
<dbReference type="InterPro" id="IPR017926">
    <property type="entry name" value="GATASE"/>
</dbReference>
<evidence type="ECO:0000256" key="12">
    <source>
        <dbReference type="ARBA" id="ARBA00049285"/>
    </source>
</evidence>
<keyword evidence="5 13" id="KW-0436">Ligase</keyword>
<dbReference type="Gene3D" id="3.50.30.20">
    <property type="entry name" value="Carbamoyl-phosphate synthase small subunit, N-terminal domain"/>
    <property type="match status" value="1"/>
</dbReference>
<evidence type="ECO:0000259" key="14">
    <source>
        <dbReference type="SMART" id="SM01097"/>
    </source>
</evidence>
<evidence type="ECO:0000313" key="15">
    <source>
        <dbReference type="EMBL" id="GHA73333.1"/>
    </source>
</evidence>
<dbReference type="CDD" id="cd01744">
    <property type="entry name" value="GATase1_CPSase"/>
    <property type="match status" value="1"/>
</dbReference>
<evidence type="ECO:0000256" key="4">
    <source>
        <dbReference type="ARBA" id="ARBA00022571"/>
    </source>
</evidence>
<keyword evidence="7 13" id="KW-0547">Nucleotide-binding</keyword>
<feature type="active site" description="Nucleophile" evidence="13">
    <location>
        <position position="272"/>
    </location>
</feature>
<gene>
    <name evidence="13 15" type="primary">carA</name>
    <name evidence="15" type="ORF">GCM10007067_07510</name>
</gene>
<evidence type="ECO:0000256" key="10">
    <source>
        <dbReference type="ARBA" id="ARBA00022975"/>
    </source>
</evidence>
<dbReference type="InterPro" id="IPR006274">
    <property type="entry name" value="CarbamoylP_synth_ssu"/>
</dbReference>
<dbReference type="Gene3D" id="3.40.50.880">
    <property type="match status" value="1"/>
</dbReference>
<feature type="region of interest" description="CPSase" evidence="13">
    <location>
        <begin position="1"/>
        <end position="188"/>
    </location>
</feature>
<feature type="binding site" evidence="13">
    <location>
        <position position="316"/>
    </location>
    <ligand>
        <name>L-glutamine</name>
        <dbReference type="ChEBI" id="CHEBI:58359"/>
    </ligand>
</feature>
<dbReference type="NCBIfam" id="TIGR01368">
    <property type="entry name" value="CPSaseIIsmall"/>
    <property type="match status" value="1"/>
</dbReference>
<evidence type="ECO:0000256" key="6">
    <source>
        <dbReference type="ARBA" id="ARBA00022605"/>
    </source>
</evidence>
<dbReference type="SUPFAM" id="SSF52317">
    <property type="entry name" value="Class I glutamine amidotransferase-like"/>
    <property type="match status" value="1"/>
</dbReference>
<feature type="binding site" evidence="13">
    <location>
        <position position="244"/>
    </location>
    <ligand>
        <name>L-glutamine</name>
        <dbReference type="ChEBI" id="CHEBI:58359"/>
    </ligand>
</feature>
<evidence type="ECO:0000256" key="13">
    <source>
        <dbReference type="HAMAP-Rule" id="MF_01209"/>
    </source>
</evidence>
<dbReference type="EC" id="6.3.5.5" evidence="13"/>
<dbReference type="InterPro" id="IPR036480">
    <property type="entry name" value="CarbP_synth_ssu_N_sf"/>
</dbReference>
<evidence type="ECO:0000256" key="9">
    <source>
        <dbReference type="ARBA" id="ARBA00022962"/>
    </source>
</evidence>
<dbReference type="NCBIfam" id="NF009475">
    <property type="entry name" value="PRK12838.1"/>
    <property type="match status" value="1"/>
</dbReference>
<feature type="binding site" evidence="13">
    <location>
        <position position="276"/>
    </location>
    <ligand>
        <name>L-glutamine</name>
        <dbReference type="ChEBI" id="CHEBI:58359"/>
    </ligand>
</feature>
<feature type="binding site" evidence="13">
    <location>
        <position position="317"/>
    </location>
    <ligand>
        <name>L-glutamine</name>
        <dbReference type="ChEBI" id="CHEBI:58359"/>
    </ligand>
</feature>
<keyword evidence="4 13" id="KW-0055">Arginine biosynthesis</keyword>
<feature type="binding site" evidence="13">
    <location>
        <position position="246"/>
    </location>
    <ligand>
        <name>L-glutamine</name>
        <dbReference type="ChEBI" id="CHEBI:58359"/>
    </ligand>
</feature>
<evidence type="ECO:0000256" key="1">
    <source>
        <dbReference type="ARBA" id="ARBA00004812"/>
    </source>
</evidence>
<evidence type="ECO:0000313" key="16">
    <source>
        <dbReference type="Proteomes" id="UP000646426"/>
    </source>
</evidence>
<feature type="domain" description="Carbamoyl-phosphate synthase small subunit N-terminal" evidence="14">
    <location>
        <begin position="10"/>
        <end position="140"/>
    </location>
</feature>
<dbReference type="GO" id="GO:0004088">
    <property type="term" value="F:carbamoyl-phosphate synthase (glutamine-hydrolyzing) activity"/>
    <property type="evidence" value="ECO:0007669"/>
    <property type="project" value="UniProtKB-UniRule"/>
</dbReference>
<keyword evidence="9 13" id="KW-0315">Glutamine amidotransferase</keyword>
<evidence type="ECO:0000256" key="8">
    <source>
        <dbReference type="ARBA" id="ARBA00022840"/>
    </source>
</evidence>
<dbReference type="InterPro" id="IPR029062">
    <property type="entry name" value="Class_I_gatase-like"/>
</dbReference>
<dbReference type="GO" id="GO:0006207">
    <property type="term" value="P:'de novo' pyrimidine nucleobase biosynthetic process"/>
    <property type="evidence" value="ECO:0007669"/>
    <property type="project" value="InterPro"/>
</dbReference>
<sequence length="379" mass="40755">MAAKAIVVTQPAILVLEDGTLFEGVSVGAPGLSVGEVVFNTAITGYQEILTDPSYARQIVTLTYPHVGNTGVTSLDDEAQAVWAAGLIVRDVPRRPSSWRSQKPMPQWLAERGVVAIADIDTRKLTRLLRDTGAQNGALMAGDIDVDRAREAIRAFPGLKGLDLAKEVCTQKTYEWTGGQLDLDRNAFRESDAHCHVVAYDFGCKLNILRMLTERGCRVTVVPAQTPAADVLAMNPDGVFLSNGPGDPAPCTYAIDAIREIVDRKIPTYGICLGHQLLGLAVGAQTVKMKFGHHGANHPVQDLATGKVMITSQNHGFAIDESTLPGNVRVTHRSLFDGSNQGIELTDAPAFSFQGHPEASPGPHDVAPLFDRFVQSMAK</sequence>
<organism evidence="15 16">
    <name type="scientific">Cognatilysobacter bugurensis</name>
    <dbReference type="NCBI Taxonomy" id="543356"/>
    <lineage>
        <taxon>Bacteria</taxon>
        <taxon>Pseudomonadati</taxon>
        <taxon>Pseudomonadota</taxon>
        <taxon>Gammaproteobacteria</taxon>
        <taxon>Lysobacterales</taxon>
        <taxon>Lysobacteraceae</taxon>
        <taxon>Cognatilysobacter</taxon>
    </lineage>
</organism>
<keyword evidence="10 13" id="KW-0665">Pyrimidine biosynthesis</keyword>
<dbReference type="GO" id="GO:0006541">
    <property type="term" value="P:glutamine metabolic process"/>
    <property type="evidence" value="ECO:0007669"/>
    <property type="project" value="InterPro"/>
</dbReference>
<dbReference type="GO" id="GO:0005524">
    <property type="term" value="F:ATP binding"/>
    <property type="evidence" value="ECO:0007669"/>
    <property type="project" value="UniProtKB-UniRule"/>
</dbReference>
<dbReference type="PRINTS" id="PR00096">
    <property type="entry name" value="GATASE"/>
</dbReference>
<proteinExistence type="inferred from homology"/>
<dbReference type="GO" id="GO:0006526">
    <property type="term" value="P:L-arginine biosynthetic process"/>
    <property type="evidence" value="ECO:0007669"/>
    <property type="project" value="UniProtKB-UniRule"/>
</dbReference>
<comment type="pathway">
    <text evidence="1 13">Pyrimidine metabolism; UMP biosynthesis via de novo pathway; (S)-dihydroorotate from bicarbonate: step 1/3.</text>
</comment>
<accession>A0A918SWC3</accession>
<evidence type="ECO:0000256" key="5">
    <source>
        <dbReference type="ARBA" id="ARBA00022598"/>
    </source>
</evidence>
<dbReference type="InterPro" id="IPR050472">
    <property type="entry name" value="Anth_synth/Amidotransfase"/>
</dbReference>
<dbReference type="InterPro" id="IPR002474">
    <property type="entry name" value="CarbamoylP_synth_ssu_N"/>
</dbReference>
<dbReference type="PRINTS" id="PR00099">
    <property type="entry name" value="CPSGATASE"/>
</dbReference>
<dbReference type="PANTHER" id="PTHR43418:SF7">
    <property type="entry name" value="CARBAMOYL-PHOSPHATE SYNTHASE SMALL CHAIN"/>
    <property type="match status" value="1"/>
</dbReference>
<evidence type="ECO:0000256" key="7">
    <source>
        <dbReference type="ARBA" id="ARBA00022741"/>
    </source>
</evidence>
<comment type="catalytic activity">
    <reaction evidence="12 13">
        <text>L-glutamine + H2O = L-glutamate + NH4(+)</text>
        <dbReference type="Rhea" id="RHEA:15889"/>
        <dbReference type="ChEBI" id="CHEBI:15377"/>
        <dbReference type="ChEBI" id="CHEBI:28938"/>
        <dbReference type="ChEBI" id="CHEBI:29985"/>
        <dbReference type="ChEBI" id="CHEBI:58359"/>
    </reaction>
</comment>
<comment type="caution">
    <text evidence="15">The sequence shown here is derived from an EMBL/GenBank/DDBJ whole genome shotgun (WGS) entry which is preliminary data.</text>
</comment>
<name>A0A918SWC3_9GAMM</name>
<comment type="pathway">
    <text evidence="2 13">Amino-acid biosynthesis; L-arginine biosynthesis; carbamoyl phosphate from bicarbonate: step 1/1.</text>
</comment>
<dbReference type="GO" id="GO:0044205">
    <property type="term" value="P:'de novo' UMP biosynthetic process"/>
    <property type="evidence" value="ECO:0007669"/>
    <property type="project" value="UniProtKB-UniRule"/>
</dbReference>
<evidence type="ECO:0000256" key="3">
    <source>
        <dbReference type="ARBA" id="ARBA00007800"/>
    </source>
</evidence>